<feature type="domain" description="G-protein coupled receptors family 1 profile" evidence="10">
    <location>
        <begin position="38"/>
        <end position="318"/>
    </location>
</feature>
<dbReference type="STRING" id="307972.A0A2G8KHL0"/>
<evidence type="ECO:0000256" key="3">
    <source>
        <dbReference type="ARBA" id="ARBA00022692"/>
    </source>
</evidence>
<evidence type="ECO:0000256" key="5">
    <source>
        <dbReference type="ARBA" id="ARBA00023040"/>
    </source>
</evidence>
<feature type="transmembrane region" description="Helical" evidence="9">
    <location>
        <begin position="181"/>
        <end position="207"/>
    </location>
</feature>
<dbReference type="Gene3D" id="1.20.1070.10">
    <property type="entry name" value="Rhodopsin 7-helix transmembrane proteins"/>
    <property type="match status" value="1"/>
</dbReference>
<evidence type="ECO:0000313" key="12">
    <source>
        <dbReference type="Proteomes" id="UP000230750"/>
    </source>
</evidence>
<name>A0A2G8KHL0_STIJA</name>
<feature type="transmembrane region" description="Helical" evidence="9">
    <location>
        <begin position="20"/>
        <end position="47"/>
    </location>
</feature>
<feature type="transmembrane region" description="Helical" evidence="9">
    <location>
        <begin position="267"/>
        <end position="289"/>
    </location>
</feature>
<keyword evidence="8" id="KW-0807">Transducer</keyword>
<keyword evidence="5" id="KW-0297">G-protein coupled receptor</keyword>
<feature type="transmembrane region" description="Helical" evidence="9">
    <location>
        <begin position="301"/>
        <end position="320"/>
    </location>
</feature>
<proteinExistence type="predicted"/>
<dbReference type="EMBL" id="MRZV01000578">
    <property type="protein sequence ID" value="PIK47484.1"/>
    <property type="molecule type" value="Genomic_DNA"/>
</dbReference>
<comment type="caution">
    <text evidence="11">The sequence shown here is derived from an EMBL/GenBank/DDBJ whole genome shotgun (WGS) entry which is preliminary data.</text>
</comment>
<evidence type="ECO:0000256" key="1">
    <source>
        <dbReference type="ARBA" id="ARBA00004651"/>
    </source>
</evidence>
<gene>
    <name evidence="11" type="ORF">BSL78_15655</name>
</gene>
<sequence>MAGRNNQSFNNNIEDLTSDILIFSIFTCGPVILVGTFGNLSVIVVFFRKRHIRTTSNYFMVALMFSVAWVNMVAYPMQAMCDVFLIVTQPMCYLAGMASIMSSLFMTLSLLATTVERYITICQPLTAHTIITPRRAVTIISFLAFYGVLLGSGFFGTVWIGKGELWRQTRRCNFNFMMPSTIMVQFILGHWMLPLPVMIFIHLHIFLTVRRHIRAIAAVQCGTIVRSPVGEDPVGLQRGGQGIILARDGQRSAHSRLMKEARSAMRLALVIAVHIFNWVPFTVFLLTGVLRSENISPKQYILVHSFAYSTGLVCPYIYGFGNKSIRTEIQAMLCGKLTNCTTSTRDPRAHRIAAITTGLPRQFTM</sequence>
<dbReference type="SUPFAM" id="SSF81321">
    <property type="entry name" value="Family A G protein-coupled receptor-like"/>
    <property type="match status" value="1"/>
</dbReference>
<dbReference type="OrthoDB" id="10011262at2759"/>
<feature type="transmembrane region" description="Helical" evidence="9">
    <location>
        <begin position="136"/>
        <end position="161"/>
    </location>
</feature>
<evidence type="ECO:0000313" key="11">
    <source>
        <dbReference type="EMBL" id="PIK47484.1"/>
    </source>
</evidence>
<keyword evidence="12" id="KW-1185">Reference proteome</keyword>
<dbReference type="AlphaFoldDB" id="A0A2G8KHL0"/>
<dbReference type="PANTHER" id="PTHR22752">
    <property type="entry name" value="G PROTEIN-COUPLED RECEPTOR"/>
    <property type="match status" value="1"/>
</dbReference>
<keyword evidence="6 9" id="KW-0472">Membrane</keyword>
<dbReference type="SMART" id="SM01381">
    <property type="entry name" value="7TM_GPCR_Srsx"/>
    <property type="match status" value="1"/>
</dbReference>
<evidence type="ECO:0000256" key="8">
    <source>
        <dbReference type="ARBA" id="ARBA00023224"/>
    </source>
</evidence>
<keyword evidence="2" id="KW-1003">Cell membrane</keyword>
<dbReference type="InterPro" id="IPR000276">
    <property type="entry name" value="GPCR_Rhodpsn"/>
</dbReference>
<evidence type="ECO:0000256" key="6">
    <source>
        <dbReference type="ARBA" id="ARBA00023136"/>
    </source>
</evidence>
<dbReference type="Pfam" id="PF00001">
    <property type="entry name" value="7tm_1"/>
    <property type="match status" value="1"/>
</dbReference>
<evidence type="ECO:0000259" key="10">
    <source>
        <dbReference type="PROSITE" id="PS50262"/>
    </source>
</evidence>
<dbReference type="Proteomes" id="UP000230750">
    <property type="component" value="Unassembled WGS sequence"/>
</dbReference>
<keyword evidence="4 9" id="KW-1133">Transmembrane helix</keyword>
<evidence type="ECO:0000256" key="7">
    <source>
        <dbReference type="ARBA" id="ARBA00023170"/>
    </source>
</evidence>
<evidence type="ECO:0000256" key="9">
    <source>
        <dbReference type="SAM" id="Phobius"/>
    </source>
</evidence>
<dbReference type="GO" id="GO:0004930">
    <property type="term" value="F:G protein-coupled receptor activity"/>
    <property type="evidence" value="ECO:0007669"/>
    <property type="project" value="UniProtKB-KW"/>
</dbReference>
<comment type="subcellular location">
    <subcellularLocation>
        <location evidence="1">Cell membrane</location>
        <topology evidence="1">Multi-pass membrane protein</topology>
    </subcellularLocation>
</comment>
<organism evidence="11 12">
    <name type="scientific">Stichopus japonicus</name>
    <name type="common">Sea cucumber</name>
    <dbReference type="NCBI Taxonomy" id="307972"/>
    <lineage>
        <taxon>Eukaryota</taxon>
        <taxon>Metazoa</taxon>
        <taxon>Echinodermata</taxon>
        <taxon>Eleutherozoa</taxon>
        <taxon>Echinozoa</taxon>
        <taxon>Holothuroidea</taxon>
        <taxon>Aspidochirotacea</taxon>
        <taxon>Aspidochirotida</taxon>
        <taxon>Stichopodidae</taxon>
        <taxon>Apostichopus</taxon>
    </lineage>
</organism>
<dbReference type="GO" id="GO:0005886">
    <property type="term" value="C:plasma membrane"/>
    <property type="evidence" value="ECO:0007669"/>
    <property type="project" value="UniProtKB-SubCell"/>
</dbReference>
<dbReference type="PROSITE" id="PS50262">
    <property type="entry name" value="G_PROTEIN_RECEP_F1_2"/>
    <property type="match status" value="1"/>
</dbReference>
<feature type="transmembrane region" description="Helical" evidence="9">
    <location>
        <begin position="59"/>
        <end position="87"/>
    </location>
</feature>
<evidence type="ECO:0000256" key="4">
    <source>
        <dbReference type="ARBA" id="ARBA00022989"/>
    </source>
</evidence>
<reference evidence="11 12" key="1">
    <citation type="journal article" date="2017" name="PLoS Biol.">
        <title>The sea cucumber genome provides insights into morphological evolution and visceral regeneration.</title>
        <authorList>
            <person name="Zhang X."/>
            <person name="Sun L."/>
            <person name="Yuan J."/>
            <person name="Sun Y."/>
            <person name="Gao Y."/>
            <person name="Zhang L."/>
            <person name="Li S."/>
            <person name="Dai H."/>
            <person name="Hamel J.F."/>
            <person name="Liu C."/>
            <person name="Yu Y."/>
            <person name="Liu S."/>
            <person name="Lin W."/>
            <person name="Guo K."/>
            <person name="Jin S."/>
            <person name="Xu P."/>
            <person name="Storey K.B."/>
            <person name="Huan P."/>
            <person name="Zhang T."/>
            <person name="Zhou Y."/>
            <person name="Zhang J."/>
            <person name="Lin C."/>
            <person name="Li X."/>
            <person name="Xing L."/>
            <person name="Huo D."/>
            <person name="Sun M."/>
            <person name="Wang L."/>
            <person name="Mercier A."/>
            <person name="Li F."/>
            <person name="Yang H."/>
            <person name="Xiang J."/>
        </authorList>
    </citation>
    <scope>NUCLEOTIDE SEQUENCE [LARGE SCALE GENOMIC DNA]</scope>
    <source>
        <strain evidence="11">Shaxun</strain>
        <tissue evidence="11">Muscle</tissue>
    </source>
</reference>
<dbReference type="PRINTS" id="PR00237">
    <property type="entry name" value="GPCRRHODOPSN"/>
</dbReference>
<dbReference type="CDD" id="cd00637">
    <property type="entry name" value="7tm_classA_rhodopsin-like"/>
    <property type="match status" value="1"/>
</dbReference>
<keyword evidence="7 11" id="KW-0675">Receptor</keyword>
<protein>
    <submittedName>
        <fullName evidence="11">Putative trace amine-associated receptor 8b-like</fullName>
    </submittedName>
</protein>
<dbReference type="InterPro" id="IPR017452">
    <property type="entry name" value="GPCR_Rhodpsn_7TM"/>
</dbReference>
<accession>A0A2G8KHL0</accession>
<keyword evidence="3 9" id="KW-0812">Transmembrane</keyword>
<feature type="transmembrane region" description="Helical" evidence="9">
    <location>
        <begin position="93"/>
        <end position="115"/>
    </location>
</feature>
<evidence type="ECO:0000256" key="2">
    <source>
        <dbReference type="ARBA" id="ARBA00022475"/>
    </source>
</evidence>